<evidence type="ECO:0000313" key="7">
    <source>
        <dbReference type="RefSeq" id="XP_014675245.1"/>
    </source>
</evidence>
<organism evidence="6 7">
    <name type="scientific">Priapulus caudatus</name>
    <name type="common">Priapulid worm</name>
    <dbReference type="NCBI Taxonomy" id="37621"/>
    <lineage>
        <taxon>Eukaryota</taxon>
        <taxon>Metazoa</taxon>
        <taxon>Ecdysozoa</taxon>
        <taxon>Scalidophora</taxon>
        <taxon>Priapulida</taxon>
        <taxon>Priapulimorpha</taxon>
        <taxon>Priapulimorphida</taxon>
        <taxon>Priapulidae</taxon>
        <taxon>Priapulus</taxon>
    </lineage>
</organism>
<reference evidence="7" key="1">
    <citation type="submission" date="2025-08" db="UniProtKB">
        <authorList>
            <consortium name="RefSeq"/>
        </authorList>
    </citation>
    <scope>IDENTIFICATION</scope>
</reference>
<evidence type="ECO:0000256" key="2">
    <source>
        <dbReference type="ARBA" id="ARBA00022833"/>
    </source>
</evidence>
<dbReference type="PROSITE" id="PS50089">
    <property type="entry name" value="ZF_RING_2"/>
    <property type="match status" value="1"/>
</dbReference>
<keyword evidence="2" id="KW-0862">Zinc</keyword>
<dbReference type="GeneID" id="106815315"/>
<feature type="region of interest" description="Disordered" evidence="4">
    <location>
        <begin position="1"/>
        <end position="31"/>
    </location>
</feature>
<evidence type="ECO:0000256" key="1">
    <source>
        <dbReference type="ARBA" id="ARBA00022771"/>
    </source>
</evidence>
<dbReference type="InterPro" id="IPR013083">
    <property type="entry name" value="Znf_RING/FYVE/PHD"/>
</dbReference>
<proteinExistence type="predicted"/>
<name>A0ABM1ESS4_PRICU</name>
<dbReference type="Proteomes" id="UP000695022">
    <property type="component" value="Unplaced"/>
</dbReference>
<evidence type="ECO:0000313" key="6">
    <source>
        <dbReference type="Proteomes" id="UP000695022"/>
    </source>
</evidence>
<dbReference type="InterPro" id="IPR001841">
    <property type="entry name" value="Znf_RING"/>
</dbReference>
<protein>
    <submittedName>
        <fullName evidence="7">Uncharacterized protein LOC106815315</fullName>
    </submittedName>
</protein>
<dbReference type="Gene3D" id="3.30.40.10">
    <property type="entry name" value="Zinc/RING finger domain, C3HC4 (zinc finger)"/>
    <property type="match status" value="1"/>
</dbReference>
<evidence type="ECO:0000256" key="3">
    <source>
        <dbReference type="PROSITE-ProRule" id="PRU00175"/>
    </source>
</evidence>
<keyword evidence="1 3" id="KW-0863">Zinc-finger</keyword>
<dbReference type="RefSeq" id="XP_014675245.1">
    <property type="nucleotide sequence ID" value="XM_014819759.1"/>
</dbReference>
<accession>A0ABM1ESS4</accession>
<keyword evidence="6" id="KW-1185">Reference proteome</keyword>
<gene>
    <name evidence="7" type="primary">LOC106815315</name>
</gene>
<dbReference type="SUPFAM" id="SSF57850">
    <property type="entry name" value="RING/U-box"/>
    <property type="match status" value="1"/>
</dbReference>
<keyword evidence="1 3" id="KW-0479">Metal-binding</keyword>
<evidence type="ECO:0000256" key="4">
    <source>
        <dbReference type="SAM" id="MobiDB-lite"/>
    </source>
</evidence>
<sequence>MVADFQEWQSNRAGKRRRTQGGAGRSEDLDELEERVRSLVQATRVAEGAQVGVTLPLPPKDLKRLTEALSCVMCKGPVQKPVVSSCCQSLLGCKACLDSWWAGSSGCPKCNSEQGREGRLDLKGLDDIFAMLLPITGALDS</sequence>
<evidence type="ECO:0000259" key="5">
    <source>
        <dbReference type="PROSITE" id="PS50089"/>
    </source>
</evidence>
<feature type="domain" description="RING-type" evidence="5">
    <location>
        <begin position="71"/>
        <end position="111"/>
    </location>
</feature>